<reference evidence="1" key="1">
    <citation type="submission" date="2017-02" db="UniProtKB">
        <authorList>
            <consortium name="WormBaseParasite"/>
        </authorList>
    </citation>
    <scope>IDENTIFICATION</scope>
</reference>
<dbReference type="GO" id="GO:0071051">
    <property type="term" value="P:poly(A)-dependent snoRNA 3'-end processing"/>
    <property type="evidence" value="ECO:0007669"/>
    <property type="project" value="TreeGrafter"/>
</dbReference>
<dbReference type="InterPro" id="IPR012337">
    <property type="entry name" value="RNaseH-like_sf"/>
</dbReference>
<dbReference type="GO" id="GO:0071038">
    <property type="term" value="P:TRAMP-dependent tRNA surveillance pathway"/>
    <property type="evidence" value="ECO:0007669"/>
    <property type="project" value="TreeGrafter"/>
</dbReference>
<dbReference type="InterPro" id="IPR045092">
    <property type="entry name" value="Rrp6-like"/>
</dbReference>
<dbReference type="GO" id="GO:0003727">
    <property type="term" value="F:single-stranded RNA binding"/>
    <property type="evidence" value="ECO:0007669"/>
    <property type="project" value="TreeGrafter"/>
</dbReference>
<dbReference type="GO" id="GO:0071044">
    <property type="term" value="P:histone mRNA catabolic process"/>
    <property type="evidence" value="ECO:0007669"/>
    <property type="project" value="TreeGrafter"/>
</dbReference>
<dbReference type="WBParaSite" id="TASK_0000312701-mRNA-1">
    <property type="protein sequence ID" value="TASK_0000312701-mRNA-1"/>
    <property type="gene ID" value="TASK_0000312701"/>
</dbReference>
<dbReference type="GO" id="GO:0000467">
    <property type="term" value="P:exonucleolytic trimming to generate mature 3'-end of 5.8S rRNA from tricistronic rRNA transcript (SSU-rRNA, 5.8S rRNA, LSU-rRNA)"/>
    <property type="evidence" value="ECO:0007669"/>
    <property type="project" value="InterPro"/>
</dbReference>
<dbReference type="InterPro" id="IPR044876">
    <property type="entry name" value="HRDC_dom_sf"/>
</dbReference>
<dbReference type="InterPro" id="IPR010997">
    <property type="entry name" value="HRDC-like_sf"/>
</dbReference>
<dbReference type="GO" id="GO:0071035">
    <property type="term" value="P:nuclear polyadenylation-dependent rRNA catabolic process"/>
    <property type="evidence" value="ECO:0007669"/>
    <property type="project" value="TreeGrafter"/>
</dbReference>
<organism evidence="1">
    <name type="scientific">Taenia asiatica</name>
    <name type="common">Asian tapeworm</name>
    <dbReference type="NCBI Taxonomy" id="60517"/>
    <lineage>
        <taxon>Eukaryota</taxon>
        <taxon>Metazoa</taxon>
        <taxon>Spiralia</taxon>
        <taxon>Lophotrochozoa</taxon>
        <taxon>Platyhelminthes</taxon>
        <taxon>Cestoda</taxon>
        <taxon>Eucestoda</taxon>
        <taxon>Cyclophyllidea</taxon>
        <taxon>Taeniidae</taxon>
        <taxon>Taenia</taxon>
    </lineage>
</organism>
<dbReference type="AlphaFoldDB" id="A0A0R3W0D3"/>
<dbReference type="PANTHER" id="PTHR12124:SF47">
    <property type="entry name" value="EXOSOME COMPONENT 10"/>
    <property type="match status" value="1"/>
</dbReference>
<dbReference type="SUPFAM" id="SSF53098">
    <property type="entry name" value="Ribonuclease H-like"/>
    <property type="match status" value="1"/>
</dbReference>
<dbReference type="GO" id="GO:0071037">
    <property type="term" value="P:nuclear polyadenylation-dependent snRNA catabolic process"/>
    <property type="evidence" value="ECO:0007669"/>
    <property type="project" value="TreeGrafter"/>
</dbReference>
<accession>A0A0R3W0D3</accession>
<dbReference type="SUPFAM" id="SSF47819">
    <property type="entry name" value="HRDC-like"/>
    <property type="match status" value="1"/>
</dbReference>
<dbReference type="GO" id="GO:0071039">
    <property type="term" value="P:nuclear polyadenylation-dependent CUT catabolic process"/>
    <property type="evidence" value="ECO:0007669"/>
    <property type="project" value="TreeGrafter"/>
</dbReference>
<dbReference type="PANTHER" id="PTHR12124">
    <property type="entry name" value="POLYMYOSITIS/SCLERODERMA AUTOANTIGEN-RELATED"/>
    <property type="match status" value="1"/>
</dbReference>
<sequence length="121" mass="14038">LVDYARSDTHYLLYVAEVLRGLLVSQDLLTDVLQRSQELCLRIYKKPKFNPLEYLPKPHAVVRESLDKRQLYALKYLCMLRDTIAQKEDESYAIPVKNCEQQHFRGALHSIKGGSSLDDEN</sequence>
<dbReference type="InterPro" id="IPR036397">
    <property type="entry name" value="RNaseH_sf"/>
</dbReference>
<dbReference type="GO" id="GO:0000176">
    <property type="term" value="C:nuclear exosome (RNase complex)"/>
    <property type="evidence" value="ECO:0007669"/>
    <property type="project" value="TreeGrafter"/>
</dbReference>
<dbReference type="GO" id="GO:0005730">
    <property type="term" value="C:nucleolus"/>
    <property type="evidence" value="ECO:0007669"/>
    <property type="project" value="TreeGrafter"/>
</dbReference>
<dbReference type="GO" id="GO:0071040">
    <property type="term" value="P:nuclear polyadenylation-dependent antisense transcript catabolic process"/>
    <property type="evidence" value="ECO:0007669"/>
    <property type="project" value="TreeGrafter"/>
</dbReference>
<dbReference type="GO" id="GO:0000166">
    <property type="term" value="F:nucleotide binding"/>
    <property type="evidence" value="ECO:0007669"/>
    <property type="project" value="InterPro"/>
</dbReference>
<dbReference type="STRING" id="60517.A0A0R3W0D3"/>
<name>A0A0R3W0D3_TAEAS</name>
<proteinExistence type="predicted"/>
<dbReference type="Gene3D" id="1.10.150.80">
    <property type="entry name" value="HRDC domain"/>
    <property type="match status" value="1"/>
</dbReference>
<evidence type="ECO:0000313" key="1">
    <source>
        <dbReference type="WBParaSite" id="TASK_0000312701-mRNA-1"/>
    </source>
</evidence>
<dbReference type="GO" id="GO:0071036">
    <property type="term" value="P:nuclear polyadenylation-dependent snoRNA catabolic process"/>
    <property type="evidence" value="ECO:0007669"/>
    <property type="project" value="TreeGrafter"/>
</dbReference>
<dbReference type="GO" id="GO:0000175">
    <property type="term" value="F:3'-5'-RNA exonuclease activity"/>
    <property type="evidence" value="ECO:0007669"/>
    <property type="project" value="InterPro"/>
</dbReference>
<protein>
    <submittedName>
        <fullName evidence="1">HERC1</fullName>
    </submittedName>
</protein>
<dbReference type="Gene3D" id="3.30.420.10">
    <property type="entry name" value="Ribonuclease H-like superfamily/Ribonuclease H"/>
    <property type="match status" value="1"/>
</dbReference>